<dbReference type="Pfam" id="PF13727">
    <property type="entry name" value="CoA_binding_3"/>
    <property type="match status" value="1"/>
</dbReference>
<dbReference type="InterPro" id="IPR036291">
    <property type="entry name" value="NAD(P)-bd_dom_sf"/>
</dbReference>
<dbReference type="STRING" id="1817816.A2Y64_07430"/>
<dbReference type="Gene3D" id="3.40.50.720">
    <property type="entry name" value="NAD(P)-binding Rossmann-like Domain"/>
    <property type="match status" value="2"/>
</dbReference>
<dbReference type="Pfam" id="PF02719">
    <property type="entry name" value="Polysacc_synt_2"/>
    <property type="match status" value="1"/>
</dbReference>
<dbReference type="CDD" id="cd05237">
    <property type="entry name" value="UDP_invert_4-6DH_SDR_e"/>
    <property type="match status" value="1"/>
</dbReference>
<organism evidence="3 4">
    <name type="scientific">Candidatus Coatesbacteria bacterium RBG_13_66_14</name>
    <dbReference type="NCBI Taxonomy" id="1817816"/>
    <lineage>
        <taxon>Bacteria</taxon>
        <taxon>Candidatus Coatesiibacteriota</taxon>
    </lineage>
</organism>
<protein>
    <recommendedName>
        <fullName evidence="2">Polysaccharide biosynthesis protein CapD-like domain-containing protein</fullName>
    </recommendedName>
</protein>
<comment type="similarity">
    <text evidence="1">Belongs to the polysaccharide synthase family.</text>
</comment>
<evidence type="ECO:0000313" key="4">
    <source>
        <dbReference type="Proteomes" id="UP000177187"/>
    </source>
</evidence>
<dbReference type="SUPFAM" id="SSF51735">
    <property type="entry name" value="NAD(P)-binding Rossmann-fold domains"/>
    <property type="match status" value="2"/>
</dbReference>
<dbReference type="Proteomes" id="UP000177187">
    <property type="component" value="Unassembled WGS sequence"/>
</dbReference>
<evidence type="ECO:0000259" key="2">
    <source>
        <dbReference type="Pfam" id="PF02719"/>
    </source>
</evidence>
<sequence>MSPRRKFKKVLLCGAGEAGRMIAREILHNASYRFVCVGFLDDDEEKIGWEIESAPILGLIDELPRFVAETGAEEVFITVPSASGALVRRVSRLCDEADVPFRILPSLFQVIHGEAALTQVREVRLEDLLRRSPIELDLDLVSRFISGKTVMVTGAGGSIGEEICCQVATFNPAKLILLGHGENSIFDTFHNLYRCNLTCEKVSAIVDLRDKARLARVLETHSPEIIFHAAAHKHVPLMEENPCEAFANNVGSMLALAELAPTHGVKQVVLISTDKAVEPCNAMGASKAVCEVVAYLANRDNPKTSFVSVRFGNVLGSRGSVLELFRRQIERGGPITVTDERMERFFMTIPEAVELVLQAAAVGRGGEIFVLDMGQPLRIKDLAKMLIELSGYTLDEIPIMYTGLRPGERLTERLFSAAEERLPSPHPQVLLARHNGIYPELWDVIRRLHEAAVGLKTGELAGLVKRIVPDSTWEPAGTAF</sequence>
<comment type="caution">
    <text evidence="3">The sequence shown here is derived from an EMBL/GenBank/DDBJ whole genome shotgun (WGS) entry which is preliminary data.</text>
</comment>
<dbReference type="InterPro" id="IPR051203">
    <property type="entry name" value="Polysaccharide_Synthase-Rel"/>
</dbReference>
<proteinExistence type="inferred from homology"/>
<feature type="domain" description="Polysaccharide biosynthesis protein CapD-like" evidence="2">
    <location>
        <begin position="150"/>
        <end position="432"/>
    </location>
</feature>
<evidence type="ECO:0000313" key="3">
    <source>
        <dbReference type="EMBL" id="OGD75435.1"/>
    </source>
</evidence>
<dbReference type="InterPro" id="IPR003869">
    <property type="entry name" value="Polysac_CapD-like"/>
</dbReference>
<dbReference type="AlphaFoldDB" id="A0A1F5F707"/>
<name>A0A1F5F707_9BACT</name>
<dbReference type="PANTHER" id="PTHR43318:SF1">
    <property type="entry name" value="POLYSACCHARIDE BIOSYNTHESIS PROTEIN EPSC-RELATED"/>
    <property type="match status" value="1"/>
</dbReference>
<dbReference type="EMBL" id="MFAF01000072">
    <property type="protein sequence ID" value="OGD75435.1"/>
    <property type="molecule type" value="Genomic_DNA"/>
</dbReference>
<dbReference type="PANTHER" id="PTHR43318">
    <property type="entry name" value="UDP-N-ACETYLGLUCOSAMINE 4,6-DEHYDRATASE"/>
    <property type="match status" value="1"/>
</dbReference>
<accession>A0A1F5F707</accession>
<reference evidence="3 4" key="1">
    <citation type="journal article" date="2016" name="Nat. Commun.">
        <title>Thousands of microbial genomes shed light on interconnected biogeochemical processes in an aquifer system.</title>
        <authorList>
            <person name="Anantharaman K."/>
            <person name="Brown C.T."/>
            <person name="Hug L.A."/>
            <person name="Sharon I."/>
            <person name="Castelle C.J."/>
            <person name="Probst A.J."/>
            <person name="Thomas B.C."/>
            <person name="Singh A."/>
            <person name="Wilkins M.J."/>
            <person name="Karaoz U."/>
            <person name="Brodie E.L."/>
            <person name="Williams K.H."/>
            <person name="Hubbard S.S."/>
            <person name="Banfield J.F."/>
        </authorList>
    </citation>
    <scope>NUCLEOTIDE SEQUENCE [LARGE SCALE GENOMIC DNA]</scope>
</reference>
<gene>
    <name evidence="3" type="ORF">A2Y64_07430</name>
</gene>
<evidence type="ECO:0000256" key="1">
    <source>
        <dbReference type="ARBA" id="ARBA00007430"/>
    </source>
</evidence>